<dbReference type="Pfam" id="PF11068">
    <property type="entry name" value="YlqD"/>
    <property type="match status" value="1"/>
</dbReference>
<protein>
    <recommendedName>
        <fullName evidence="3">YlqD protein</fullName>
    </recommendedName>
</protein>
<sequence length="128" mass="15287">MKILQSVIVKQILTEKTKARLTEKYKHEIMQLDKEHEQLLFEEKKQLRNYVLQETKIKSYYKNERNKRMKKKTAIEFQLEQIHILPLGSEIEEREATAIVEIKEGDSWEDQTALKTIVIKDGIVHEIH</sequence>
<proteinExistence type="predicted"/>
<dbReference type="InterPro" id="IPR021297">
    <property type="entry name" value="YlqD"/>
</dbReference>
<comment type="caution">
    <text evidence="1">The sequence shown here is derived from an EMBL/GenBank/DDBJ whole genome shotgun (WGS) entry which is preliminary data.</text>
</comment>
<keyword evidence="2" id="KW-1185">Reference proteome</keyword>
<dbReference type="AlphaFoldDB" id="A0A2N0Z6R0"/>
<gene>
    <name evidence="1" type="ORF">CWS01_02720</name>
</gene>
<evidence type="ECO:0000313" key="1">
    <source>
        <dbReference type="EMBL" id="PKG25192.1"/>
    </source>
</evidence>
<dbReference type="EMBL" id="PISE01000006">
    <property type="protein sequence ID" value="PKG25192.1"/>
    <property type="molecule type" value="Genomic_DNA"/>
</dbReference>
<dbReference type="RefSeq" id="WP_101175513.1">
    <property type="nucleotide sequence ID" value="NZ_PISE01000006.1"/>
</dbReference>
<dbReference type="Gene3D" id="6.10.140.1110">
    <property type="match status" value="1"/>
</dbReference>
<dbReference type="OrthoDB" id="2375961at2"/>
<dbReference type="Proteomes" id="UP000233375">
    <property type="component" value="Unassembled WGS sequence"/>
</dbReference>
<evidence type="ECO:0008006" key="3">
    <source>
        <dbReference type="Google" id="ProtNLM"/>
    </source>
</evidence>
<reference evidence="1 2" key="1">
    <citation type="journal article" date="2003" name="Int. J. Syst. Evol. Microbiol.">
        <title>Bacillus nealsonii sp. nov., isolated from a spacecraft-assembly facility, whose spores are gamma-radiation resistant.</title>
        <authorList>
            <person name="Venkateswaran K."/>
            <person name="Kempf M."/>
            <person name="Chen F."/>
            <person name="Satomi M."/>
            <person name="Nicholson W."/>
            <person name="Kern R."/>
        </authorList>
    </citation>
    <scope>NUCLEOTIDE SEQUENCE [LARGE SCALE GENOMIC DNA]</scope>
    <source>
        <strain evidence="1 2">FO-92</strain>
    </source>
</reference>
<evidence type="ECO:0000313" key="2">
    <source>
        <dbReference type="Proteomes" id="UP000233375"/>
    </source>
</evidence>
<accession>A0A2N0Z6R0</accession>
<name>A0A2N0Z6R0_9BACI</name>
<organism evidence="1 2">
    <name type="scientific">Niallia nealsonii</name>
    <dbReference type="NCBI Taxonomy" id="115979"/>
    <lineage>
        <taxon>Bacteria</taxon>
        <taxon>Bacillati</taxon>
        <taxon>Bacillota</taxon>
        <taxon>Bacilli</taxon>
        <taxon>Bacillales</taxon>
        <taxon>Bacillaceae</taxon>
        <taxon>Niallia</taxon>
    </lineage>
</organism>